<proteinExistence type="predicted"/>
<dbReference type="GO" id="GO:0043565">
    <property type="term" value="F:sequence-specific DNA binding"/>
    <property type="evidence" value="ECO:0007669"/>
    <property type="project" value="InterPro"/>
</dbReference>
<accession>A0A2Z6MBB5</accession>
<dbReference type="GO" id="GO:0005634">
    <property type="term" value="C:nucleus"/>
    <property type="evidence" value="ECO:0007669"/>
    <property type="project" value="UniProtKB-SubCell"/>
</dbReference>
<keyword evidence="2" id="KW-0805">Transcription regulation</keyword>
<protein>
    <recommendedName>
        <fullName evidence="4">Leucine zipper homeobox-associated domain-containing protein</fullName>
    </recommendedName>
</protein>
<dbReference type="InterPro" id="IPR050762">
    <property type="entry name" value="HD-ZIP_Homeobox_LZ_Class_II"/>
</dbReference>
<evidence type="ECO:0000256" key="2">
    <source>
        <dbReference type="ARBA" id="ARBA00023015"/>
    </source>
</evidence>
<keyword evidence="3" id="KW-0804">Transcription</keyword>
<dbReference type="PANTHER" id="PTHR45714:SF8">
    <property type="entry name" value="HOMEOBOX-LEUCINE ZIPPER PROTEIN ATHB-17"/>
    <property type="match status" value="1"/>
</dbReference>
<reference evidence="6" key="1">
    <citation type="journal article" date="2017" name="Front. Plant Sci.">
        <title>Climate Clever Clovers: New Paradigm to Reduce the Environmental Footprint of Ruminants by Breeding Low Methanogenic Forages Utilizing Haplotype Variation.</title>
        <authorList>
            <person name="Kaur P."/>
            <person name="Appels R."/>
            <person name="Bayer P.E."/>
            <person name="Keeble-Gagnere G."/>
            <person name="Wang J."/>
            <person name="Hirakawa H."/>
            <person name="Shirasawa K."/>
            <person name="Vercoe P."/>
            <person name="Stefanova K."/>
            <person name="Durmic Z."/>
            <person name="Nichols P."/>
            <person name="Revell C."/>
            <person name="Isobe S.N."/>
            <person name="Edwards D."/>
            <person name="Erskine W."/>
        </authorList>
    </citation>
    <scope>NUCLEOTIDE SEQUENCE [LARGE SCALE GENOMIC DNA]</scope>
    <source>
        <strain evidence="6">cv. Daliak</strain>
    </source>
</reference>
<gene>
    <name evidence="5" type="ORF">TSUD_58770</name>
</gene>
<comment type="subcellular location">
    <subcellularLocation>
        <location evidence="1">Nucleus</location>
    </subcellularLocation>
</comment>
<evidence type="ECO:0000256" key="3">
    <source>
        <dbReference type="ARBA" id="ARBA00023163"/>
    </source>
</evidence>
<evidence type="ECO:0000259" key="4">
    <source>
        <dbReference type="SMART" id="SM00340"/>
    </source>
</evidence>
<dbReference type="OrthoDB" id="6159439at2759"/>
<feature type="domain" description="Leucine zipper homeobox-associated" evidence="4">
    <location>
        <begin position="1"/>
        <end position="40"/>
    </location>
</feature>
<name>A0A2Z6MBB5_TRISU</name>
<organism evidence="5 6">
    <name type="scientific">Trifolium subterraneum</name>
    <name type="common">Subterranean clover</name>
    <dbReference type="NCBI Taxonomy" id="3900"/>
    <lineage>
        <taxon>Eukaryota</taxon>
        <taxon>Viridiplantae</taxon>
        <taxon>Streptophyta</taxon>
        <taxon>Embryophyta</taxon>
        <taxon>Tracheophyta</taxon>
        <taxon>Spermatophyta</taxon>
        <taxon>Magnoliopsida</taxon>
        <taxon>eudicotyledons</taxon>
        <taxon>Gunneridae</taxon>
        <taxon>Pentapetalae</taxon>
        <taxon>rosids</taxon>
        <taxon>fabids</taxon>
        <taxon>Fabales</taxon>
        <taxon>Fabaceae</taxon>
        <taxon>Papilionoideae</taxon>
        <taxon>50 kb inversion clade</taxon>
        <taxon>NPAAA clade</taxon>
        <taxon>Hologalegina</taxon>
        <taxon>IRL clade</taxon>
        <taxon>Trifolieae</taxon>
        <taxon>Trifolium</taxon>
    </lineage>
</organism>
<evidence type="ECO:0000313" key="5">
    <source>
        <dbReference type="EMBL" id="GAU29111.1"/>
    </source>
</evidence>
<dbReference type="Proteomes" id="UP000242715">
    <property type="component" value="Unassembled WGS sequence"/>
</dbReference>
<dbReference type="EMBL" id="DF973388">
    <property type="protein sequence ID" value="GAU29111.1"/>
    <property type="molecule type" value="Genomic_DNA"/>
</dbReference>
<dbReference type="AlphaFoldDB" id="A0A2Z6MBB5"/>
<sequence length="87" mass="9889">MECMYLKRWFATLTEQNRRLQREVEELRAMKVGPPTVLSPHSCEPLPASTLSMCPRCERVTTNTADKFVADDVTLSPKVSTPVLHSR</sequence>
<evidence type="ECO:0000256" key="1">
    <source>
        <dbReference type="ARBA" id="ARBA00004123"/>
    </source>
</evidence>
<dbReference type="PANTHER" id="PTHR45714">
    <property type="entry name" value="HOMEOBOX-LEUCINE ZIPPER PROTEIN HAT14"/>
    <property type="match status" value="1"/>
</dbReference>
<evidence type="ECO:0000313" key="6">
    <source>
        <dbReference type="Proteomes" id="UP000242715"/>
    </source>
</evidence>
<dbReference type="GO" id="GO:0006355">
    <property type="term" value="P:regulation of DNA-templated transcription"/>
    <property type="evidence" value="ECO:0007669"/>
    <property type="project" value="InterPro"/>
</dbReference>
<keyword evidence="6" id="KW-1185">Reference proteome</keyword>
<dbReference type="InterPro" id="IPR003106">
    <property type="entry name" value="Leu_zip_homeo"/>
</dbReference>
<dbReference type="SMART" id="SM00340">
    <property type="entry name" value="HALZ"/>
    <property type="match status" value="1"/>
</dbReference>